<comment type="caution">
    <text evidence="2">The sequence shown here is derived from an EMBL/GenBank/DDBJ whole genome shotgun (WGS) entry which is preliminary data.</text>
</comment>
<feature type="non-terminal residue" evidence="2">
    <location>
        <position position="65"/>
    </location>
</feature>
<accession>A0A4U0UVK9</accession>
<reference evidence="2 3" key="1">
    <citation type="submission" date="2017-03" db="EMBL/GenBank/DDBJ databases">
        <title>Genomes of endolithic fungi from Antarctica.</title>
        <authorList>
            <person name="Coleine C."/>
            <person name="Masonjones S."/>
            <person name="Stajich J.E."/>
        </authorList>
    </citation>
    <scope>NUCLEOTIDE SEQUENCE [LARGE SCALE GENOMIC DNA]</scope>
    <source>
        <strain evidence="2 3">CCFEE 5184</strain>
    </source>
</reference>
<dbReference type="Proteomes" id="UP000309340">
    <property type="component" value="Unassembled WGS sequence"/>
</dbReference>
<dbReference type="EMBL" id="NAJQ01002671">
    <property type="protein sequence ID" value="TKA39642.1"/>
    <property type="molecule type" value="Genomic_DNA"/>
</dbReference>
<name>A0A4U0UVK9_9PEZI</name>
<organism evidence="2 3">
    <name type="scientific">Friedmanniomyces simplex</name>
    <dbReference type="NCBI Taxonomy" id="329884"/>
    <lineage>
        <taxon>Eukaryota</taxon>
        <taxon>Fungi</taxon>
        <taxon>Dikarya</taxon>
        <taxon>Ascomycota</taxon>
        <taxon>Pezizomycotina</taxon>
        <taxon>Dothideomycetes</taxon>
        <taxon>Dothideomycetidae</taxon>
        <taxon>Mycosphaerellales</taxon>
        <taxon>Teratosphaeriaceae</taxon>
        <taxon>Friedmanniomyces</taxon>
    </lineage>
</organism>
<dbReference type="OrthoDB" id="2585655at2759"/>
<protein>
    <submittedName>
        <fullName evidence="2">Uncharacterized protein</fullName>
    </submittedName>
</protein>
<evidence type="ECO:0000256" key="1">
    <source>
        <dbReference type="SAM" id="MobiDB-lite"/>
    </source>
</evidence>
<feature type="region of interest" description="Disordered" evidence="1">
    <location>
        <begin position="1"/>
        <end position="23"/>
    </location>
</feature>
<dbReference type="AlphaFoldDB" id="A0A4U0UVK9"/>
<proteinExistence type="predicted"/>
<evidence type="ECO:0000313" key="3">
    <source>
        <dbReference type="Proteomes" id="UP000309340"/>
    </source>
</evidence>
<keyword evidence="3" id="KW-1185">Reference proteome</keyword>
<gene>
    <name evidence="2" type="ORF">B0A55_13802</name>
</gene>
<sequence>MTTALGPEKAKNDNIASSENDIARLEASARSNLKLDNQGLPLVPQPSDHPDDPLNYNRWFKVYIA</sequence>
<evidence type="ECO:0000313" key="2">
    <source>
        <dbReference type="EMBL" id="TKA39642.1"/>
    </source>
</evidence>